<dbReference type="Pfam" id="PF01926">
    <property type="entry name" value="MMR_HSR1"/>
    <property type="match status" value="1"/>
</dbReference>
<feature type="binding site" evidence="6">
    <location>
        <begin position="192"/>
        <end position="199"/>
    </location>
    <ligand>
        <name>GTP</name>
        <dbReference type="ChEBI" id="CHEBI:37565"/>
    </ligand>
</feature>
<evidence type="ECO:0000313" key="11">
    <source>
        <dbReference type="Proteomes" id="UP000010878"/>
    </source>
</evidence>
<dbReference type="GO" id="GO:0005737">
    <property type="term" value="C:cytoplasm"/>
    <property type="evidence" value="ECO:0007669"/>
    <property type="project" value="UniProtKB-SubCell"/>
</dbReference>
<evidence type="ECO:0000256" key="3">
    <source>
        <dbReference type="ARBA" id="ARBA00022842"/>
    </source>
</evidence>
<evidence type="ECO:0000256" key="6">
    <source>
        <dbReference type="PIRSR" id="PIRSR006809-1"/>
    </source>
</evidence>
<dbReference type="STRING" id="694430.Natoc_1526"/>
<evidence type="ECO:0000256" key="1">
    <source>
        <dbReference type="ARBA" id="ARBA00022723"/>
    </source>
</evidence>
<dbReference type="OrthoDB" id="10150at2157"/>
<dbReference type="Gene3D" id="3.40.50.11060">
    <property type="entry name" value="GTPase HflX, N-terminal domain"/>
    <property type="match status" value="1"/>
</dbReference>
<evidence type="ECO:0000256" key="2">
    <source>
        <dbReference type="ARBA" id="ARBA00022741"/>
    </source>
</evidence>
<dbReference type="EMBL" id="CP003929">
    <property type="protein sequence ID" value="AGB37333.1"/>
    <property type="molecule type" value="Genomic_DNA"/>
</dbReference>
<dbReference type="PANTHER" id="PTHR10229">
    <property type="entry name" value="GTP-BINDING PROTEIN HFLX"/>
    <property type="match status" value="1"/>
</dbReference>
<keyword evidence="8" id="KW-0175">Coiled coil</keyword>
<dbReference type="Gene3D" id="6.10.250.2860">
    <property type="match status" value="1"/>
</dbReference>
<dbReference type="PIRSF" id="PIRSF006809">
    <property type="entry name" value="GTP-binding_hflX_prd"/>
    <property type="match status" value="1"/>
</dbReference>
<dbReference type="PROSITE" id="PS51705">
    <property type="entry name" value="G_HFLX"/>
    <property type="match status" value="1"/>
</dbReference>
<dbReference type="InterPro" id="IPR006073">
    <property type="entry name" value="GTP-bd"/>
</dbReference>
<keyword evidence="10" id="KW-0378">Hydrolase</keyword>
<dbReference type="GO" id="GO:0043022">
    <property type="term" value="F:ribosome binding"/>
    <property type="evidence" value="ECO:0007669"/>
    <property type="project" value="TreeGrafter"/>
</dbReference>
<dbReference type="GO" id="GO:0003924">
    <property type="term" value="F:GTPase activity"/>
    <property type="evidence" value="ECO:0007669"/>
    <property type="project" value="UniProtKB-UniRule"/>
</dbReference>
<feature type="domain" description="Hflx-type G" evidence="9">
    <location>
        <begin position="186"/>
        <end position="369"/>
    </location>
</feature>
<dbReference type="InterPro" id="IPR027417">
    <property type="entry name" value="P-loop_NTPase"/>
</dbReference>
<dbReference type="RefSeq" id="WP_015320783.1">
    <property type="nucleotide sequence ID" value="NC_019974.1"/>
</dbReference>
<comment type="subcellular location">
    <subcellularLocation>
        <location evidence="5">Cytoplasm</location>
    </subcellularLocation>
    <text evidence="5">May associate with membranes.</text>
</comment>
<feature type="binding site" evidence="6">
    <location>
        <begin position="347"/>
        <end position="349"/>
    </location>
    <ligand>
        <name>GTP</name>
        <dbReference type="ChEBI" id="CHEBI:37565"/>
    </ligand>
</feature>
<keyword evidence="3 7" id="KW-0460">Magnesium</keyword>
<name>L0JZQ6_9EURY</name>
<feature type="binding site" evidence="6">
    <location>
        <begin position="319"/>
        <end position="322"/>
    </location>
    <ligand>
        <name>GTP</name>
        <dbReference type="ChEBI" id="CHEBI:37565"/>
    </ligand>
</feature>
<evidence type="ECO:0000256" key="8">
    <source>
        <dbReference type="SAM" id="Coils"/>
    </source>
</evidence>
<keyword evidence="1 7" id="KW-0479">Metal-binding</keyword>
<keyword evidence="4 5" id="KW-0342">GTP-binding</keyword>
<comment type="similarity">
    <text evidence="5">Belongs to the TRAFAC class OBG-HflX-like GTPase superfamily. HflX GTPase family.</text>
</comment>
<dbReference type="GeneID" id="14404610"/>
<evidence type="ECO:0000256" key="7">
    <source>
        <dbReference type="PIRSR" id="PIRSR006809-2"/>
    </source>
</evidence>
<gene>
    <name evidence="5" type="primary">hflX</name>
    <name evidence="10" type="ORF">Natoc_1526</name>
</gene>
<protein>
    <recommendedName>
        <fullName evidence="5">GTPase HflX</fullName>
    </recommendedName>
    <alternativeName>
        <fullName evidence="5">GTP-binding protein HflX</fullName>
    </alternativeName>
</protein>
<dbReference type="Pfam" id="PF16360">
    <property type="entry name" value="GTP-bdg_M"/>
    <property type="match status" value="1"/>
</dbReference>
<feature type="binding site" evidence="6">
    <location>
        <begin position="253"/>
        <end position="256"/>
    </location>
    <ligand>
        <name>GTP</name>
        <dbReference type="ChEBI" id="CHEBI:37565"/>
    </ligand>
</feature>
<dbReference type="InterPro" id="IPR030394">
    <property type="entry name" value="G_HFLX_dom"/>
</dbReference>
<comment type="subunit">
    <text evidence="5">Monomer. Associates with the 50S ribosomal subunit.</text>
</comment>
<keyword evidence="11" id="KW-1185">Reference proteome</keyword>
<comment type="cofactor">
    <cofactor evidence="7">
        <name>Mg(2+)</name>
        <dbReference type="ChEBI" id="CHEBI:18420"/>
    </cofactor>
</comment>
<dbReference type="InterPro" id="IPR025121">
    <property type="entry name" value="GTPase_HflX_N"/>
</dbReference>
<feature type="coiled-coil region" evidence="8">
    <location>
        <begin position="102"/>
        <end position="182"/>
    </location>
</feature>
<proteinExistence type="inferred from homology"/>
<dbReference type="eggNOG" id="arCOG00353">
    <property type="taxonomic scope" value="Archaea"/>
</dbReference>
<dbReference type="SUPFAM" id="SSF52540">
    <property type="entry name" value="P-loop containing nucleoside triphosphate hydrolases"/>
    <property type="match status" value="1"/>
</dbReference>
<evidence type="ECO:0000256" key="5">
    <source>
        <dbReference type="HAMAP-Rule" id="MF_00900"/>
    </source>
</evidence>
<dbReference type="AlphaFoldDB" id="L0JZQ6"/>
<dbReference type="Proteomes" id="UP000010878">
    <property type="component" value="Chromosome"/>
</dbReference>
<feature type="binding site" evidence="7">
    <location>
        <position position="199"/>
    </location>
    <ligand>
        <name>Mg(2+)</name>
        <dbReference type="ChEBI" id="CHEBI:18420"/>
    </ligand>
</feature>
<keyword evidence="5" id="KW-0963">Cytoplasm</keyword>
<dbReference type="Gene3D" id="3.40.50.300">
    <property type="entry name" value="P-loop containing nucleotide triphosphate hydrolases"/>
    <property type="match status" value="1"/>
</dbReference>
<dbReference type="InterPro" id="IPR042108">
    <property type="entry name" value="GTPase_HflX_N_sf"/>
</dbReference>
<evidence type="ECO:0000259" key="9">
    <source>
        <dbReference type="PROSITE" id="PS51705"/>
    </source>
</evidence>
<dbReference type="HAMAP" id="MF_00900">
    <property type="entry name" value="GTPase_HflX"/>
    <property type="match status" value="1"/>
</dbReference>
<dbReference type="KEGG" id="nou:Natoc_1526"/>
<dbReference type="HOGENOM" id="CLU_019597_2_0_2"/>
<keyword evidence="2 5" id="KW-0547">Nucleotide-binding</keyword>
<organism evidence="10 11">
    <name type="scientific">Natronococcus occultus SP4</name>
    <dbReference type="NCBI Taxonomy" id="694430"/>
    <lineage>
        <taxon>Archaea</taxon>
        <taxon>Methanobacteriati</taxon>
        <taxon>Methanobacteriota</taxon>
        <taxon>Stenosarchaea group</taxon>
        <taxon>Halobacteria</taxon>
        <taxon>Halobacteriales</taxon>
        <taxon>Natrialbaceae</taxon>
        <taxon>Natronococcus</taxon>
    </lineage>
</organism>
<accession>L0JZQ6</accession>
<evidence type="ECO:0000313" key="10">
    <source>
        <dbReference type="EMBL" id="AGB37333.1"/>
    </source>
</evidence>
<evidence type="ECO:0000256" key="4">
    <source>
        <dbReference type="ARBA" id="ARBA00023134"/>
    </source>
</evidence>
<feature type="binding site" evidence="7">
    <location>
        <position position="234"/>
    </location>
    <ligand>
        <name>Mg(2+)</name>
        <dbReference type="ChEBI" id="CHEBI:18420"/>
    </ligand>
</feature>
<sequence>MNAIIAKRVDSGTADTTEIRELAEAAGYTVLGEVTQSRTADAALQLGEGKAEELAAVAERTDVETVIFDNRLGPYQTYNLGQLLPEGVEVIDRFTLILEIFGQRAQTRKAQLQVELAELRYELPRAEAKTSLAKRDEHPGFMGLGEYDESREQDIKAQISRIKDELEQIEQTEEHRRERRRDSGFDLVALAGYTNAGKSTLLRQLATDLEIEENEQLHPDLDTTAESQDRLFTTLGTTTRRADIEPRDVLVTDTVGFISDLPHWLVESFKSTLDSVYRADLVLLVVDVSEDVDEIHEKLVTSHDTLYERNEAPIVTVLNKVDQVDEEELERKKEALSALAPNPVVVSAREGTNVDELLERIDRELPDWEEERLVLPMTDDTMSVVSWLHDNAHVEDVNYGDDDVLVSFEARPAVISQARSRASELQTAAAESA</sequence>
<dbReference type="Pfam" id="PF13167">
    <property type="entry name" value="GTP-bdg_N"/>
    <property type="match status" value="1"/>
</dbReference>
<dbReference type="InterPro" id="IPR032305">
    <property type="entry name" value="GTP-bd_M"/>
</dbReference>
<dbReference type="GO" id="GO:0005525">
    <property type="term" value="F:GTP binding"/>
    <property type="evidence" value="ECO:0007669"/>
    <property type="project" value="UniProtKB-UniRule"/>
</dbReference>
<dbReference type="CDD" id="cd01878">
    <property type="entry name" value="HflX"/>
    <property type="match status" value="1"/>
</dbReference>
<dbReference type="NCBIfam" id="TIGR03156">
    <property type="entry name" value="GTP_HflX"/>
    <property type="match status" value="1"/>
</dbReference>
<dbReference type="GO" id="GO:0046872">
    <property type="term" value="F:metal ion binding"/>
    <property type="evidence" value="ECO:0007669"/>
    <property type="project" value="UniProtKB-KW"/>
</dbReference>
<dbReference type="InterPro" id="IPR016496">
    <property type="entry name" value="GTPase_HflX"/>
</dbReference>
<dbReference type="PANTHER" id="PTHR10229:SF8">
    <property type="entry name" value="GTPASE HFLX"/>
    <property type="match status" value="1"/>
</dbReference>
<reference evidence="10 11" key="1">
    <citation type="submission" date="2012-11" db="EMBL/GenBank/DDBJ databases">
        <title>FINISHED of Natronococcus occultus SP4, DSM 3396.</title>
        <authorList>
            <consortium name="DOE Joint Genome Institute"/>
            <person name="Eisen J."/>
            <person name="Huntemann M."/>
            <person name="Wei C.-L."/>
            <person name="Han J."/>
            <person name="Detter J.C."/>
            <person name="Han C."/>
            <person name="Tapia R."/>
            <person name="Chen A."/>
            <person name="Kyrpides N."/>
            <person name="Mavromatis K."/>
            <person name="Markowitz V."/>
            <person name="Szeto E."/>
            <person name="Ivanova N."/>
            <person name="Mikhailova N."/>
            <person name="Ovchinnikova G."/>
            <person name="Pagani I."/>
            <person name="Pati A."/>
            <person name="Goodwin L."/>
            <person name="Nordberg H.P."/>
            <person name="Cantor M.N."/>
            <person name="Hua S.X."/>
            <person name="Woyke T."/>
            <person name="Eisen J."/>
            <person name="Klenk H.-P."/>
            <person name="Klenk H.-P."/>
        </authorList>
    </citation>
    <scope>NUCLEOTIDE SEQUENCE [LARGE SCALE GENOMIC DNA]</scope>
    <source>
        <strain evidence="10 11">SP4</strain>
    </source>
</reference>
<comment type="function">
    <text evidence="5">GTPase that associates with the 50S ribosomal subunit and may have a role during protein synthesis or ribosome biogenesis.</text>
</comment>